<dbReference type="RefSeq" id="WP_143872221.1">
    <property type="nucleotide sequence ID" value="NZ_CP041660.1"/>
</dbReference>
<evidence type="ECO:0000313" key="2">
    <source>
        <dbReference type="EMBL" id="MER2493057.1"/>
    </source>
</evidence>
<keyword evidence="3" id="KW-1185">Reference proteome</keyword>
<sequence length="199" mass="21483">MNNFYKGFVILLSLTLIACGGGESSYKVDNGNGGDPVNPPPEPPVTEPPVESEVKQQKISSSTSELNVTQGAEFETTVIYQTAPEAKALAGVGIRLHWSSEYLSYIDSSQVYASGLLGVGDIERDTQDYDNDPTTDKFVVLSWADLPQGKWPSIAELPLNLANAKFSALKQGQTQVNFSASALASSYQFKADDIKIKVE</sequence>
<dbReference type="Proteomes" id="UP001467690">
    <property type="component" value="Unassembled WGS sequence"/>
</dbReference>
<dbReference type="PROSITE" id="PS51257">
    <property type="entry name" value="PROKAR_LIPOPROTEIN"/>
    <property type="match status" value="1"/>
</dbReference>
<protein>
    <recommendedName>
        <fullName evidence="4">Lipoprotein</fullName>
    </recommendedName>
</protein>
<feature type="compositionally biased region" description="Pro residues" evidence="1">
    <location>
        <begin position="37"/>
        <end position="47"/>
    </location>
</feature>
<comment type="caution">
    <text evidence="2">The sequence shown here is derived from an EMBL/GenBank/DDBJ whole genome shotgun (WGS) entry which is preliminary data.</text>
</comment>
<reference evidence="2 3" key="1">
    <citation type="submission" date="2024-06" db="EMBL/GenBank/DDBJ databases">
        <authorList>
            <person name="Chen R.Y."/>
        </authorList>
    </citation>
    <scope>NUCLEOTIDE SEQUENCE [LARGE SCALE GENOMIC DNA]</scope>
    <source>
        <strain evidence="2 3">D2</strain>
    </source>
</reference>
<name>A0ABV1RK48_9ALTE</name>
<organism evidence="2 3">
    <name type="scientific">Catenovulum sediminis</name>
    <dbReference type="NCBI Taxonomy" id="1740262"/>
    <lineage>
        <taxon>Bacteria</taxon>
        <taxon>Pseudomonadati</taxon>
        <taxon>Pseudomonadota</taxon>
        <taxon>Gammaproteobacteria</taxon>
        <taxon>Alteromonadales</taxon>
        <taxon>Alteromonadaceae</taxon>
        <taxon>Catenovulum</taxon>
    </lineage>
</organism>
<evidence type="ECO:0000313" key="3">
    <source>
        <dbReference type="Proteomes" id="UP001467690"/>
    </source>
</evidence>
<evidence type="ECO:0008006" key="4">
    <source>
        <dbReference type="Google" id="ProtNLM"/>
    </source>
</evidence>
<proteinExistence type="predicted"/>
<gene>
    <name evidence="2" type="ORF">ABS311_14330</name>
</gene>
<dbReference type="EMBL" id="JBELOE010000239">
    <property type="protein sequence ID" value="MER2493057.1"/>
    <property type="molecule type" value="Genomic_DNA"/>
</dbReference>
<dbReference type="Gene3D" id="2.60.40.680">
    <property type="match status" value="1"/>
</dbReference>
<accession>A0ABV1RK48</accession>
<feature type="region of interest" description="Disordered" evidence="1">
    <location>
        <begin position="28"/>
        <end position="50"/>
    </location>
</feature>
<evidence type="ECO:0000256" key="1">
    <source>
        <dbReference type="SAM" id="MobiDB-lite"/>
    </source>
</evidence>